<keyword evidence="1" id="KW-0547">Nucleotide-binding</keyword>
<feature type="region of interest" description="Disordered" evidence="3">
    <location>
        <begin position="581"/>
        <end position="627"/>
    </location>
</feature>
<evidence type="ECO:0000313" key="5">
    <source>
        <dbReference type="EMBL" id="MFC7616239.1"/>
    </source>
</evidence>
<comment type="caution">
    <text evidence="5">The sequence shown here is derived from an EMBL/GenBank/DDBJ whole genome shotgun (WGS) entry which is preliminary data.</text>
</comment>
<evidence type="ECO:0000256" key="3">
    <source>
        <dbReference type="SAM" id="MobiDB-lite"/>
    </source>
</evidence>
<dbReference type="Pfam" id="PF13191">
    <property type="entry name" value="AAA_16"/>
    <property type="match status" value="1"/>
</dbReference>
<dbReference type="Proteomes" id="UP001596512">
    <property type="component" value="Unassembled WGS sequence"/>
</dbReference>
<evidence type="ECO:0000256" key="2">
    <source>
        <dbReference type="ARBA" id="ARBA00022840"/>
    </source>
</evidence>
<accession>A0ABW2TRB6</accession>
<dbReference type="PANTHER" id="PTHR16305">
    <property type="entry name" value="TESTICULAR SOLUBLE ADENYLYL CYCLASE"/>
    <property type="match status" value="1"/>
</dbReference>
<reference evidence="6" key="1">
    <citation type="journal article" date="2019" name="Int. J. Syst. Evol. Microbiol.">
        <title>The Global Catalogue of Microorganisms (GCM) 10K type strain sequencing project: providing services to taxonomists for standard genome sequencing and annotation.</title>
        <authorList>
            <consortium name="The Broad Institute Genomics Platform"/>
            <consortium name="The Broad Institute Genome Sequencing Center for Infectious Disease"/>
            <person name="Wu L."/>
            <person name="Ma J."/>
        </authorList>
    </citation>
    <scope>NUCLEOTIDE SEQUENCE [LARGE SCALE GENOMIC DNA]</scope>
    <source>
        <strain evidence="6">JCM 17695</strain>
    </source>
</reference>
<dbReference type="InterPro" id="IPR027417">
    <property type="entry name" value="P-loop_NTPase"/>
</dbReference>
<dbReference type="SUPFAM" id="SSF52540">
    <property type="entry name" value="P-loop containing nucleoside triphosphate hydrolases"/>
    <property type="match status" value="1"/>
</dbReference>
<organism evidence="5 6">
    <name type="scientific">Actinokineospora soli</name>
    <dbReference type="NCBI Taxonomy" id="1048753"/>
    <lineage>
        <taxon>Bacteria</taxon>
        <taxon>Bacillati</taxon>
        <taxon>Actinomycetota</taxon>
        <taxon>Actinomycetes</taxon>
        <taxon>Pseudonocardiales</taxon>
        <taxon>Pseudonocardiaceae</taxon>
        <taxon>Actinokineospora</taxon>
    </lineage>
</organism>
<dbReference type="InterPro" id="IPR041664">
    <property type="entry name" value="AAA_16"/>
</dbReference>
<sequence length="627" mass="66751">MRIRGSSPRLVGRDAHLAALREAVAHLPAVVLVEGEAGVGKTRLVTELLDGDLGPTLPLVGACRQIGEPFSYGAVLEALRGAERGLAGMTELNPITGALAPLLPEIAEHLPAPPQAIGDPRAERHRLFRAVRELLRSIGPVLLVVEDLHWADDGTRHLLRFLAADPPDGLAVVTTYRREDLPGESALGAEFRPAPACAFAVVELRPLDVDGVRALTEAIVGRGGVSEGFAERLHERTAGIPFVVEETLHALRDPAGAVRAADDRARRLLESVEVPGLLRDGMADRLSALPAVAVRLVRAAAVLGVPAPAELLGGVGGVPATRLRAALAHALGGHVLYEVDGGYGFRHPLARQAVYDTIASAERVHLHDRAVTALEEVRPRPLVQLAEHSERAGRTRAWLAYGEAAADRAVEAGDAATATTLLQRLLAAPVLPADQVNRMAIALGRIAHTGLDQRDPTETLARVLADPRLSTAARGQVRHYRALLLIRQVGHIREARAEFERAITELAERPDLVAQATAVLSMPYYGTVPPDELARWRAWAASYRDTAVGELRISLLANELGGRMHLGEAVRLDDLPETAATTGNAGTWPGCGATWPTPASGSATWNRPPGSCATGSGSPRRTAPRSW</sequence>
<keyword evidence="2 5" id="KW-0067">ATP-binding</keyword>
<dbReference type="PANTHER" id="PTHR16305:SF35">
    <property type="entry name" value="TRANSCRIPTIONAL ACTIVATOR DOMAIN"/>
    <property type="match status" value="1"/>
</dbReference>
<name>A0ABW2TRB6_9PSEU</name>
<proteinExistence type="predicted"/>
<feature type="domain" description="Orc1-like AAA ATPase" evidence="4">
    <location>
        <begin position="9"/>
        <end position="168"/>
    </location>
</feature>
<dbReference type="EMBL" id="JBHTEY010000004">
    <property type="protein sequence ID" value="MFC7616239.1"/>
    <property type="molecule type" value="Genomic_DNA"/>
</dbReference>
<protein>
    <submittedName>
        <fullName evidence="5">ATP-binding protein</fullName>
    </submittedName>
</protein>
<evidence type="ECO:0000259" key="4">
    <source>
        <dbReference type="Pfam" id="PF13191"/>
    </source>
</evidence>
<dbReference type="GO" id="GO:0005524">
    <property type="term" value="F:ATP binding"/>
    <property type="evidence" value="ECO:0007669"/>
    <property type="project" value="UniProtKB-KW"/>
</dbReference>
<dbReference type="Gene3D" id="3.40.50.300">
    <property type="entry name" value="P-loop containing nucleotide triphosphate hydrolases"/>
    <property type="match status" value="1"/>
</dbReference>
<evidence type="ECO:0000313" key="6">
    <source>
        <dbReference type="Proteomes" id="UP001596512"/>
    </source>
</evidence>
<keyword evidence="6" id="KW-1185">Reference proteome</keyword>
<gene>
    <name evidence="5" type="ORF">ACFQV2_24940</name>
</gene>
<evidence type="ECO:0000256" key="1">
    <source>
        <dbReference type="ARBA" id="ARBA00022741"/>
    </source>
</evidence>